<evidence type="ECO:0000313" key="1">
    <source>
        <dbReference type="EMBL" id="QIZ31254.1"/>
    </source>
</evidence>
<accession>A0A6H1QU74</accession>
<dbReference type="EMBL" id="MN688676">
    <property type="protein sequence ID" value="QIZ31254.1"/>
    <property type="molecule type" value="Genomic_DNA"/>
</dbReference>
<name>A0A6H1QU74_9PHYC</name>
<protein>
    <submittedName>
        <fullName evidence="1">Uncharacterized protein</fullName>
    </submittedName>
</protein>
<proteinExistence type="predicted"/>
<organism evidence="1">
    <name type="scientific">Ostreococcus mediterraneus virus 2</name>
    <dbReference type="NCBI Taxonomy" id="2726183"/>
    <lineage>
        <taxon>Viruses</taxon>
        <taxon>Varidnaviria</taxon>
        <taxon>Bamfordvirae</taxon>
        <taxon>Nucleocytoviricota</taxon>
        <taxon>Megaviricetes</taxon>
        <taxon>Algavirales</taxon>
        <taxon>Phycodnaviridae</taxon>
        <taxon>Prasinovirus</taxon>
    </lineage>
</organism>
<gene>
    <name evidence="1" type="ORF">orf00293</name>
</gene>
<sequence length="86" mass="10415">MSLKETEEVTSRESPDAMDKRLFKAKLAAMEKAMKGEKIRYKSKRDPERFLDFLEYRLKIWEKLQDDTFYAKRMYEKTKELIEALV</sequence>
<reference evidence="1" key="1">
    <citation type="journal article" date="2020" name="Sci. Adv.">
        <title>Virus-host coexistence in phytoplankton through the genomic lens.</title>
        <authorList>
            <person name="Yau S."/>
            <person name="Krasovec M."/>
            <person name="Benites L.F."/>
            <person name="Rombauts S."/>
            <person name="Groussin M."/>
            <person name="Vancaester E."/>
            <person name="Aury J.M."/>
            <person name="Derelle E."/>
            <person name="Desdevises Y."/>
            <person name="Escande M.L."/>
            <person name="Grimsley N."/>
            <person name="Guy J."/>
            <person name="Moreau H."/>
            <person name="Sanchez-Brosseau S."/>
            <person name="van de Peer Y."/>
            <person name="Vandepoele K."/>
            <person name="Gourbiere S."/>
            <person name="Piganeau G."/>
        </authorList>
    </citation>
    <scope>NUCLEOTIDE SEQUENCE</scope>
    <source>
        <strain evidence="1">OmV2</strain>
    </source>
</reference>